<dbReference type="EMBL" id="CM010717">
    <property type="protein sequence ID" value="RZC53111.1"/>
    <property type="molecule type" value="Genomic_DNA"/>
</dbReference>
<reference evidence="1 2" key="1">
    <citation type="journal article" date="2018" name="Science">
        <title>The opium poppy genome and morphinan production.</title>
        <authorList>
            <person name="Guo L."/>
            <person name="Winzer T."/>
            <person name="Yang X."/>
            <person name="Li Y."/>
            <person name="Ning Z."/>
            <person name="He Z."/>
            <person name="Teodor R."/>
            <person name="Lu Y."/>
            <person name="Bowser T.A."/>
            <person name="Graham I.A."/>
            <person name="Ye K."/>
        </authorList>
    </citation>
    <scope>NUCLEOTIDE SEQUENCE [LARGE SCALE GENOMIC DNA]</scope>
    <source>
        <strain evidence="2">cv. HN1</strain>
        <tissue evidence="1">Leaves</tissue>
    </source>
</reference>
<accession>A0A4Y7IZI0</accession>
<dbReference type="Proteomes" id="UP000316621">
    <property type="component" value="Chromosome 3"/>
</dbReference>
<dbReference type="Gramene" id="RZC53111">
    <property type="protein sequence ID" value="RZC53111"/>
    <property type="gene ID" value="C5167_011963"/>
</dbReference>
<dbReference type="AlphaFoldDB" id="A0A4Y7IZI0"/>
<dbReference type="STRING" id="3469.A0A4Y7IZI0"/>
<dbReference type="OMA" id="PQGSMMK"/>
<evidence type="ECO:0000313" key="1">
    <source>
        <dbReference type="EMBL" id="RZC53111.1"/>
    </source>
</evidence>
<protein>
    <submittedName>
        <fullName evidence="1">Uncharacterized protein</fullName>
    </submittedName>
</protein>
<organism evidence="1 2">
    <name type="scientific">Papaver somniferum</name>
    <name type="common">Opium poppy</name>
    <dbReference type="NCBI Taxonomy" id="3469"/>
    <lineage>
        <taxon>Eukaryota</taxon>
        <taxon>Viridiplantae</taxon>
        <taxon>Streptophyta</taxon>
        <taxon>Embryophyta</taxon>
        <taxon>Tracheophyta</taxon>
        <taxon>Spermatophyta</taxon>
        <taxon>Magnoliopsida</taxon>
        <taxon>Ranunculales</taxon>
        <taxon>Papaveraceae</taxon>
        <taxon>Papaveroideae</taxon>
        <taxon>Papaver</taxon>
    </lineage>
</organism>
<gene>
    <name evidence="1" type="ORF">C5167_011963</name>
</gene>
<keyword evidence="2" id="KW-1185">Reference proteome</keyword>
<name>A0A4Y7IZI0_PAPSO</name>
<evidence type="ECO:0000313" key="2">
    <source>
        <dbReference type="Proteomes" id="UP000316621"/>
    </source>
</evidence>
<sequence length="143" mass="16292">MRTYSVLANLLQLPIDESVLLRLSRSNLKSFSPDVRFSLECPLSFLMTQELKFQTDISKPFGFYSPHDGYRLLDPSSVMAGGRLEDASLVEKYSINLGASSLIFAFDIVYCVFHSYMRRFSFIVVVKIKITDDYMDDLCETSG</sequence>
<proteinExistence type="predicted"/>